<feature type="domain" description="4-O-methyl-glucuronoyl methylesterase-like" evidence="9">
    <location>
        <begin position="179"/>
        <end position="290"/>
    </location>
</feature>
<feature type="signal peptide" evidence="8">
    <location>
        <begin position="1"/>
        <end position="22"/>
    </location>
</feature>
<evidence type="ECO:0000256" key="3">
    <source>
        <dbReference type="ARBA" id="ARBA00022729"/>
    </source>
</evidence>
<reference evidence="10 11" key="1">
    <citation type="submission" date="2019-09" db="EMBL/GenBank/DDBJ databases">
        <title>Draft genome of the ectomycorrhizal ascomycete Sphaerosporella brunnea.</title>
        <authorList>
            <consortium name="DOE Joint Genome Institute"/>
            <person name="Benucci G.M."/>
            <person name="Marozzi G."/>
            <person name="Antonielli L."/>
            <person name="Sanchez S."/>
            <person name="Marco P."/>
            <person name="Wang X."/>
            <person name="Falini L.B."/>
            <person name="Barry K."/>
            <person name="Haridas S."/>
            <person name="Lipzen A."/>
            <person name="Labutti K."/>
            <person name="Grigoriev I.V."/>
            <person name="Murat C."/>
            <person name="Martin F."/>
            <person name="Albertini E."/>
            <person name="Donnini D."/>
            <person name="Bonito G."/>
        </authorList>
    </citation>
    <scope>NUCLEOTIDE SEQUENCE [LARGE SCALE GENOMIC DNA]</scope>
    <source>
        <strain evidence="10 11">Sb_GMNB300</strain>
    </source>
</reference>
<dbReference type="InParanoid" id="A0A5J5EXC3"/>
<dbReference type="GO" id="GO:0046274">
    <property type="term" value="P:lignin catabolic process"/>
    <property type="evidence" value="ECO:0007669"/>
    <property type="project" value="UniProtKB-KW"/>
</dbReference>
<name>A0A5J5EXC3_9PEZI</name>
<dbReference type="EMBL" id="VXIS01000097">
    <property type="protein sequence ID" value="KAA8905680.1"/>
    <property type="molecule type" value="Genomic_DNA"/>
</dbReference>
<evidence type="ECO:0000313" key="11">
    <source>
        <dbReference type="Proteomes" id="UP000326924"/>
    </source>
</evidence>
<comment type="caution">
    <text evidence="10">The sequence shown here is derived from an EMBL/GenBank/DDBJ whole genome shotgun (WGS) entry which is preliminary data.</text>
</comment>
<dbReference type="EC" id="3.1.1.117" evidence="7"/>
<dbReference type="Gene3D" id="3.40.50.1820">
    <property type="entry name" value="alpha/beta hydrolase"/>
    <property type="match status" value="2"/>
</dbReference>
<accession>A0A5J5EXC3</accession>
<gene>
    <name evidence="10" type="ORF">FN846DRAFT_899003</name>
</gene>
<evidence type="ECO:0000256" key="1">
    <source>
        <dbReference type="ARBA" id="ARBA00010092"/>
    </source>
</evidence>
<organism evidence="10 11">
    <name type="scientific">Sphaerosporella brunnea</name>
    <dbReference type="NCBI Taxonomy" id="1250544"/>
    <lineage>
        <taxon>Eukaryota</taxon>
        <taxon>Fungi</taxon>
        <taxon>Dikarya</taxon>
        <taxon>Ascomycota</taxon>
        <taxon>Pezizomycotina</taxon>
        <taxon>Pezizomycetes</taxon>
        <taxon>Pezizales</taxon>
        <taxon>Pyronemataceae</taxon>
        <taxon>Sphaerosporella</taxon>
    </lineage>
</organism>
<evidence type="ECO:0000256" key="5">
    <source>
        <dbReference type="ARBA" id="ARBA00023185"/>
    </source>
</evidence>
<sequence length="346" mass="36871">MGFRLISISLAFSALAPASVWGHATTTCSALPANPSLPTVSKLPDPSLPVSGPRVSTKSGWQCCQQEISVLLQRYELGTLPPKPPSVTASFSGNKLTINCADSGNYPSCGTTPYPALIAYGGLSVPPPAGVAVIILNNNDIAGQNSASSRGRGKFFTLYGSGHSAGAMAAWAWEFARINTKISMVAGAFDPRIVLTIPQASGSGGAACWRLPNYQQSIGQNVQTASEIVSENVWFSTNSVNTLPFDHHTLAGLISPRGLFVIENTYMEWLGNLSTYGCMKTAHKLWEALGVPDSMGFSQVGNHNHCQFPSFQQGDLNAFVNNFLLGKSTNTNITKTDRTFTFNEGQ</sequence>
<evidence type="ECO:0000256" key="6">
    <source>
        <dbReference type="ARBA" id="ARBA00024511"/>
    </source>
</evidence>
<evidence type="ECO:0000256" key="7">
    <source>
        <dbReference type="ARBA" id="ARBA00026105"/>
    </source>
</evidence>
<dbReference type="InterPro" id="IPR029058">
    <property type="entry name" value="AB_hydrolase_fold"/>
</dbReference>
<dbReference type="AlphaFoldDB" id="A0A5J5EXC3"/>
<dbReference type="Pfam" id="PF22244">
    <property type="entry name" value="GCE_fung"/>
    <property type="match status" value="2"/>
</dbReference>
<evidence type="ECO:0000256" key="4">
    <source>
        <dbReference type="ARBA" id="ARBA00022801"/>
    </source>
</evidence>
<keyword evidence="11" id="KW-1185">Reference proteome</keyword>
<keyword evidence="3 8" id="KW-0732">Signal</keyword>
<keyword evidence="5" id="KW-0439">Lignin degradation</keyword>
<comment type="catalytic activity">
    <reaction evidence="6">
        <text>a 4-O-methyl-alpha-D-glucuronosyl ester derivative + H2O = 4-O-methyl-alpha-D-glucuronate derivative + an alcohol + H(+)</text>
        <dbReference type="Rhea" id="RHEA:67452"/>
        <dbReference type="ChEBI" id="CHEBI:15377"/>
        <dbReference type="ChEBI" id="CHEBI:15378"/>
        <dbReference type="ChEBI" id="CHEBI:30879"/>
        <dbReference type="ChEBI" id="CHEBI:171667"/>
        <dbReference type="ChEBI" id="CHEBI:171668"/>
        <dbReference type="EC" id="3.1.1.117"/>
    </reaction>
    <physiologicalReaction direction="left-to-right" evidence="6">
        <dbReference type="Rhea" id="RHEA:67453"/>
    </physiologicalReaction>
</comment>
<evidence type="ECO:0000259" key="9">
    <source>
        <dbReference type="Pfam" id="PF22244"/>
    </source>
</evidence>
<feature type="chain" id="PRO_5023940367" description="(4-O-methyl)-D-glucuronate--lignin esterase" evidence="8">
    <location>
        <begin position="23"/>
        <end position="346"/>
    </location>
</feature>
<protein>
    <recommendedName>
        <fullName evidence="7">(4-O-methyl)-D-glucuronate--lignin esterase</fullName>
        <ecNumber evidence="7">3.1.1.117</ecNumber>
    </recommendedName>
</protein>
<feature type="domain" description="4-O-methyl-glucuronoyl methylesterase-like" evidence="9">
    <location>
        <begin position="97"/>
        <end position="178"/>
    </location>
</feature>
<evidence type="ECO:0000313" key="10">
    <source>
        <dbReference type="EMBL" id="KAA8905680.1"/>
    </source>
</evidence>
<evidence type="ECO:0000256" key="2">
    <source>
        <dbReference type="ARBA" id="ARBA00022487"/>
    </source>
</evidence>
<keyword evidence="4" id="KW-0378">Hydrolase</keyword>
<dbReference type="GO" id="GO:0052689">
    <property type="term" value="F:carboxylic ester hydrolase activity"/>
    <property type="evidence" value="ECO:0007669"/>
    <property type="project" value="UniProtKB-KW"/>
</dbReference>
<dbReference type="Proteomes" id="UP000326924">
    <property type="component" value="Unassembled WGS sequence"/>
</dbReference>
<comment type="similarity">
    <text evidence="1">Belongs to the carbohydrate esterase 15 (CE15) family.</text>
</comment>
<dbReference type="InterPro" id="IPR054579">
    <property type="entry name" value="GCE-like_dom"/>
</dbReference>
<dbReference type="OrthoDB" id="3781271at2759"/>
<evidence type="ECO:0000256" key="8">
    <source>
        <dbReference type="SAM" id="SignalP"/>
    </source>
</evidence>
<keyword evidence="2" id="KW-0719">Serine esterase</keyword>
<proteinExistence type="inferred from homology"/>